<dbReference type="InterPro" id="IPR019533">
    <property type="entry name" value="Peptidase_S26"/>
</dbReference>
<feature type="active site" evidence="3">
    <location>
        <position position="45"/>
    </location>
</feature>
<dbReference type="GO" id="GO:0016020">
    <property type="term" value="C:membrane"/>
    <property type="evidence" value="ECO:0007669"/>
    <property type="project" value="UniProtKB-SubCell"/>
</dbReference>
<dbReference type="PANTHER" id="PTHR43390">
    <property type="entry name" value="SIGNAL PEPTIDASE I"/>
    <property type="match status" value="1"/>
</dbReference>
<comment type="catalytic activity">
    <reaction evidence="4">
        <text>Cleavage of hydrophobic, N-terminal signal or leader sequences from secreted and periplasmic proteins.</text>
        <dbReference type="EC" id="3.4.21.89"/>
    </reaction>
</comment>
<dbReference type="GO" id="GO:0009003">
    <property type="term" value="F:signal peptidase activity"/>
    <property type="evidence" value="ECO:0007669"/>
    <property type="project" value="UniProtKB-EC"/>
</dbReference>
<dbReference type="PRINTS" id="PR00727">
    <property type="entry name" value="LEADERPTASE"/>
</dbReference>
<reference evidence="6 7" key="1">
    <citation type="submission" date="2015-09" db="EMBL/GenBank/DDBJ databases">
        <authorList>
            <consortium name="Pathogen Informatics"/>
        </authorList>
    </citation>
    <scope>NUCLEOTIDE SEQUENCE [LARGE SCALE GENOMIC DNA]</scope>
    <source>
        <strain evidence="6 7">2789STDY5608791</strain>
    </source>
</reference>
<feature type="domain" description="Peptidase S26" evidence="5">
    <location>
        <begin position="17"/>
        <end position="276"/>
    </location>
</feature>
<keyword evidence="4 6" id="KW-0378">Hydrolase</keyword>
<keyword evidence="4" id="KW-1133">Transmembrane helix</keyword>
<comment type="subcellular location">
    <subcellularLocation>
        <location evidence="4">Membrane</location>
        <topology evidence="4">Single-pass type II membrane protein</topology>
    </subcellularLocation>
</comment>
<proteinExistence type="inferred from homology"/>
<dbReference type="AlphaFoldDB" id="A0A174HK84"/>
<organism evidence="6 7">
    <name type="scientific">Bacteroides uniformis</name>
    <dbReference type="NCBI Taxonomy" id="820"/>
    <lineage>
        <taxon>Bacteria</taxon>
        <taxon>Pseudomonadati</taxon>
        <taxon>Bacteroidota</taxon>
        <taxon>Bacteroidia</taxon>
        <taxon>Bacteroidales</taxon>
        <taxon>Bacteroidaceae</taxon>
        <taxon>Bacteroides</taxon>
    </lineage>
</organism>
<dbReference type="NCBIfam" id="TIGR02227">
    <property type="entry name" value="sigpep_I_bact"/>
    <property type="match status" value="1"/>
</dbReference>
<evidence type="ECO:0000313" key="7">
    <source>
        <dbReference type="Proteomes" id="UP000095419"/>
    </source>
</evidence>
<dbReference type="InterPro" id="IPR000223">
    <property type="entry name" value="Pept_S26A_signal_pept_1"/>
</dbReference>
<keyword evidence="4" id="KW-0812">Transmembrane</keyword>
<dbReference type="GO" id="GO:0006465">
    <property type="term" value="P:signal peptide processing"/>
    <property type="evidence" value="ECO:0007669"/>
    <property type="project" value="InterPro"/>
</dbReference>
<evidence type="ECO:0000313" key="6">
    <source>
        <dbReference type="EMBL" id="CUO75304.1"/>
    </source>
</evidence>
<evidence type="ECO:0000256" key="2">
    <source>
        <dbReference type="ARBA" id="ARBA00019232"/>
    </source>
</evidence>
<dbReference type="InterPro" id="IPR036286">
    <property type="entry name" value="LexA/Signal_pep-like_sf"/>
</dbReference>
<dbReference type="EMBL" id="CYZF01000006">
    <property type="protein sequence ID" value="CUO75304.1"/>
    <property type="molecule type" value="Genomic_DNA"/>
</dbReference>
<dbReference type="SUPFAM" id="SSF51306">
    <property type="entry name" value="LexA/Signal peptidase"/>
    <property type="match status" value="1"/>
</dbReference>
<dbReference type="Gene3D" id="2.10.109.10">
    <property type="entry name" value="Umud Fragment, subunit A"/>
    <property type="match status" value="1"/>
</dbReference>
<dbReference type="Pfam" id="PF10502">
    <property type="entry name" value="Peptidase_S26"/>
    <property type="match status" value="1"/>
</dbReference>
<evidence type="ECO:0000259" key="5">
    <source>
        <dbReference type="Pfam" id="PF10502"/>
    </source>
</evidence>
<comment type="similarity">
    <text evidence="1 4">Belongs to the peptidase S26 family.</text>
</comment>
<dbReference type="CDD" id="cd06530">
    <property type="entry name" value="S26_SPase_I"/>
    <property type="match status" value="2"/>
</dbReference>
<dbReference type="RefSeq" id="WP_057088514.1">
    <property type="nucleotide sequence ID" value="NZ_CYZF01000006.1"/>
</dbReference>
<evidence type="ECO:0000256" key="3">
    <source>
        <dbReference type="PIRSR" id="PIRSR600223-1"/>
    </source>
</evidence>
<dbReference type="GO" id="GO:0004252">
    <property type="term" value="F:serine-type endopeptidase activity"/>
    <property type="evidence" value="ECO:0007669"/>
    <property type="project" value="InterPro"/>
</dbReference>
<feature type="transmembrane region" description="Helical" evidence="4">
    <location>
        <begin position="12"/>
        <end position="35"/>
    </location>
</feature>
<dbReference type="PANTHER" id="PTHR43390:SF1">
    <property type="entry name" value="CHLOROPLAST PROCESSING PEPTIDASE"/>
    <property type="match status" value="1"/>
</dbReference>
<accession>A0A174HK84</accession>
<protein>
    <recommendedName>
        <fullName evidence="2 4">Signal peptidase I</fullName>
        <ecNumber evidence="4">3.4.21.89</ecNumber>
    </recommendedName>
</protein>
<keyword evidence="4" id="KW-0472">Membrane</keyword>
<name>A0A174HK84_BACUN</name>
<evidence type="ECO:0000256" key="4">
    <source>
        <dbReference type="RuleBase" id="RU362042"/>
    </source>
</evidence>
<evidence type="ECO:0000256" key="1">
    <source>
        <dbReference type="ARBA" id="ARBA00009370"/>
    </source>
</evidence>
<feature type="active site" evidence="3">
    <location>
        <position position="119"/>
    </location>
</feature>
<keyword evidence="4" id="KW-0645">Protease</keyword>
<gene>
    <name evidence="6" type="primary">lepB_3</name>
    <name evidence="6" type="ORF">ERS417307_02376</name>
</gene>
<sequence>MKERLQLKKWLNGITNVLFCLCLLVVILIVLQVFVVTSFKIPSDSMEPSLLAGDYILVDKCSGGARLFNVLDAVEKKEVRMHRMSGWRNFQRNDVLVFNFPYPGRWDSIALDVMLYYVKRCIAVPSDTLEIRNTHYRVSGFDGIAGNVQAQEELDELISSGMTEERGLVLKSFPDGGCNGWTISEFGPLYIPAKGSVVGMNPETRLLYRNVIEWEQKKKLTLHGDSVLLGDSVIHNYRFCENYYFVSGDKMVNSKDSRYWGLLPEPFIVGRAWLVWKSVSPNTGKMRWKRIFKRID</sequence>
<dbReference type="Proteomes" id="UP000095419">
    <property type="component" value="Unassembled WGS sequence"/>
</dbReference>
<dbReference type="EC" id="3.4.21.89" evidence="4"/>